<dbReference type="EMBL" id="JBJQOH010000006">
    <property type="protein sequence ID" value="KAL3684143.1"/>
    <property type="molecule type" value="Genomic_DNA"/>
</dbReference>
<organism evidence="1 2">
    <name type="scientific">Riccia sorocarpa</name>
    <dbReference type="NCBI Taxonomy" id="122646"/>
    <lineage>
        <taxon>Eukaryota</taxon>
        <taxon>Viridiplantae</taxon>
        <taxon>Streptophyta</taxon>
        <taxon>Embryophyta</taxon>
        <taxon>Marchantiophyta</taxon>
        <taxon>Marchantiopsida</taxon>
        <taxon>Marchantiidae</taxon>
        <taxon>Marchantiales</taxon>
        <taxon>Ricciaceae</taxon>
        <taxon>Riccia</taxon>
    </lineage>
</organism>
<accession>A0ABD3GYU7</accession>
<evidence type="ECO:0008006" key="3">
    <source>
        <dbReference type="Google" id="ProtNLM"/>
    </source>
</evidence>
<dbReference type="SUPFAM" id="SSF56219">
    <property type="entry name" value="DNase I-like"/>
    <property type="match status" value="1"/>
</dbReference>
<evidence type="ECO:0000313" key="2">
    <source>
        <dbReference type="Proteomes" id="UP001633002"/>
    </source>
</evidence>
<name>A0ABD3GYU7_9MARC</name>
<dbReference type="AlphaFoldDB" id="A0ABD3GYU7"/>
<dbReference type="InterPro" id="IPR036691">
    <property type="entry name" value="Endo/exonu/phosph_ase_sf"/>
</dbReference>
<dbReference type="Proteomes" id="UP001633002">
    <property type="component" value="Unassembled WGS sequence"/>
</dbReference>
<keyword evidence="2" id="KW-1185">Reference proteome</keyword>
<comment type="caution">
    <text evidence="1">The sequence shown here is derived from an EMBL/GenBank/DDBJ whole genome shotgun (WGS) entry which is preliminary data.</text>
</comment>
<dbReference type="Gene3D" id="3.60.10.10">
    <property type="entry name" value="Endonuclease/exonuclease/phosphatase"/>
    <property type="match status" value="1"/>
</dbReference>
<proteinExistence type="predicted"/>
<sequence length="264" mass="29978">MDPAMRIWKNEAGRELYWFGLNNSLDDKDIVLGSKQLLKRATSMVEPGLDPYSNSKLFFKGRGSSGIHIWLRENLDIMIGVEVVDMTQQFVALRISGTRTISFLVISYFAPPGAFIYESTGEGDPFTSLTRVVSRLQEIGLVWAVGDYNSRTKSAPCGDLADSITRRKHDYSDTWAQMSADPGRNQFAEAFLRFVSVYKMTILNGTRKSPETQGFMYQSIQGRSTTDYIFASQEARNRIVDFSLLPFQPESIIDRYSCQFRVHI</sequence>
<protein>
    <recommendedName>
        <fullName evidence="3">Endonuclease/exonuclease/phosphatase domain-containing protein</fullName>
    </recommendedName>
</protein>
<gene>
    <name evidence="1" type="ORF">R1sor_002165</name>
</gene>
<evidence type="ECO:0000313" key="1">
    <source>
        <dbReference type="EMBL" id="KAL3684143.1"/>
    </source>
</evidence>
<reference evidence="1 2" key="1">
    <citation type="submission" date="2024-09" db="EMBL/GenBank/DDBJ databases">
        <title>Chromosome-scale assembly of Riccia sorocarpa.</title>
        <authorList>
            <person name="Paukszto L."/>
        </authorList>
    </citation>
    <scope>NUCLEOTIDE SEQUENCE [LARGE SCALE GENOMIC DNA]</scope>
    <source>
        <strain evidence="1">LP-2024</strain>
        <tissue evidence="1">Aerial parts of the thallus</tissue>
    </source>
</reference>